<dbReference type="PANTHER" id="PTHR30346:SF17">
    <property type="entry name" value="LYSR FAMILY TRANSCRIPTIONAL REGULATOR"/>
    <property type="match status" value="1"/>
</dbReference>
<evidence type="ECO:0000256" key="1">
    <source>
        <dbReference type="ARBA" id="ARBA00009437"/>
    </source>
</evidence>
<dbReference type="InterPro" id="IPR000847">
    <property type="entry name" value="LysR_HTH_N"/>
</dbReference>
<keyword evidence="3" id="KW-0238">DNA-binding</keyword>
<sequence length="307" mass="34194">MIETRLLHQFIAVAEELHFNRAAVRLHMAQPPLSQAIRRLEQQIGTPLFERSNRSVSLTPAGTVFLASAKKVLYLLDDSVEQARRVAQGIEGHLRLTFINITPYVGLLSAIRHFHSTHTAVSFTMQEATTQEQVEALEGGNADLGFMRRPGRTAPGLRFEPILRESIVVALPSTHPLANSETVSLIELCKEAFVSSPRHLGQGFHDQLIQLCQAAGFVPRIAQQARQLQTLVTLVAGGFGVALLPASLVQHEREDVVFRPIQVDAPDSLLHVELLMVWNEHKHCAIRDRLIDAVRDIMVSEPKIEIF</sequence>
<dbReference type="Gene3D" id="3.40.190.10">
    <property type="entry name" value="Periplasmic binding protein-like II"/>
    <property type="match status" value="2"/>
</dbReference>
<comment type="similarity">
    <text evidence="1">Belongs to the LysR transcriptional regulatory family.</text>
</comment>
<dbReference type="PANTHER" id="PTHR30346">
    <property type="entry name" value="TRANSCRIPTIONAL DUAL REGULATOR HCAR-RELATED"/>
    <property type="match status" value="1"/>
</dbReference>
<keyword evidence="4" id="KW-0804">Transcription</keyword>
<dbReference type="Pfam" id="PF03466">
    <property type="entry name" value="LysR_substrate"/>
    <property type="match status" value="1"/>
</dbReference>
<evidence type="ECO:0000313" key="7">
    <source>
        <dbReference type="Proteomes" id="UP000887320"/>
    </source>
</evidence>
<dbReference type="PROSITE" id="PS50931">
    <property type="entry name" value="HTH_LYSR"/>
    <property type="match status" value="1"/>
</dbReference>
<dbReference type="GO" id="GO:0032993">
    <property type="term" value="C:protein-DNA complex"/>
    <property type="evidence" value="ECO:0007669"/>
    <property type="project" value="TreeGrafter"/>
</dbReference>
<reference evidence="6" key="1">
    <citation type="submission" date="2021-07" db="EMBL/GenBank/DDBJ databases">
        <authorList>
            <person name="Fernandez M."/>
            <person name="Pereira P."/>
            <person name="Torres Tejerizo G.A."/>
            <person name="Gonzalez P."/>
            <person name="Agostini E."/>
        </authorList>
    </citation>
    <scope>NUCLEOTIDE SEQUENCE</scope>
    <source>
        <strain evidence="6">SFC 500-1A</strain>
    </source>
</reference>
<evidence type="ECO:0000256" key="4">
    <source>
        <dbReference type="ARBA" id="ARBA00023163"/>
    </source>
</evidence>
<evidence type="ECO:0000259" key="5">
    <source>
        <dbReference type="PROSITE" id="PS50931"/>
    </source>
</evidence>
<dbReference type="SUPFAM" id="SSF46785">
    <property type="entry name" value="Winged helix' DNA-binding domain"/>
    <property type="match status" value="1"/>
</dbReference>
<dbReference type="InterPro" id="IPR036388">
    <property type="entry name" value="WH-like_DNA-bd_sf"/>
</dbReference>
<dbReference type="GO" id="GO:0003700">
    <property type="term" value="F:DNA-binding transcription factor activity"/>
    <property type="evidence" value="ECO:0007669"/>
    <property type="project" value="InterPro"/>
</dbReference>
<protein>
    <submittedName>
        <fullName evidence="6">LysR family transcriptional regulator</fullName>
    </submittedName>
</protein>
<dbReference type="Proteomes" id="UP000887320">
    <property type="component" value="Unassembled WGS sequence"/>
</dbReference>
<accession>A0A8X8GFI8</accession>
<evidence type="ECO:0000256" key="2">
    <source>
        <dbReference type="ARBA" id="ARBA00023015"/>
    </source>
</evidence>
<dbReference type="RefSeq" id="WP_411909883.1">
    <property type="nucleotide sequence ID" value="NZ_JAHWXT010000008.1"/>
</dbReference>
<dbReference type="InterPro" id="IPR005119">
    <property type="entry name" value="LysR_subst-bd"/>
</dbReference>
<dbReference type="InterPro" id="IPR036390">
    <property type="entry name" value="WH_DNA-bd_sf"/>
</dbReference>
<dbReference type="SUPFAM" id="SSF53850">
    <property type="entry name" value="Periplasmic binding protein-like II"/>
    <property type="match status" value="1"/>
</dbReference>
<dbReference type="CDD" id="cd08414">
    <property type="entry name" value="PBP2_LTTR_aromatics_like"/>
    <property type="match status" value="1"/>
</dbReference>
<dbReference type="PRINTS" id="PR00039">
    <property type="entry name" value="HTHLYSR"/>
</dbReference>
<dbReference type="GO" id="GO:0003677">
    <property type="term" value="F:DNA binding"/>
    <property type="evidence" value="ECO:0007669"/>
    <property type="project" value="UniProtKB-KW"/>
</dbReference>
<evidence type="ECO:0000313" key="6">
    <source>
        <dbReference type="EMBL" id="MCF0266594.1"/>
    </source>
</evidence>
<organism evidence="6 7">
    <name type="scientific">Acinetobacter guillouiae</name>
    <name type="common">Acinetobacter genomosp. 11</name>
    <dbReference type="NCBI Taxonomy" id="106649"/>
    <lineage>
        <taxon>Bacteria</taxon>
        <taxon>Pseudomonadati</taxon>
        <taxon>Pseudomonadota</taxon>
        <taxon>Gammaproteobacteria</taxon>
        <taxon>Moraxellales</taxon>
        <taxon>Moraxellaceae</taxon>
        <taxon>Acinetobacter</taxon>
    </lineage>
</organism>
<gene>
    <name evidence="6" type="ORF">KW868_19270</name>
</gene>
<feature type="domain" description="HTH lysR-type" evidence="5">
    <location>
        <begin position="2"/>
        <end position="59"/>
    </location>
</feature>
<dbReference type="AlphaFoldDB" id="A0A8X8GFI8"/>
<keyword evidence="2" id="KW-0805">Transcription regulation</keyword>
<dbReference type="Gene3D" id="1.10.10.10">
    <property type="entry name" value="Winged helix-like DNA-binding domain superfamily/Winged helix DNA-binding domain"/>
    <property type="match status" value="1"/>
</dbReference>
<dbReference type="Pfam" id="PF00126">
    <property type="entry name" value="HTH_1"/>
    <property type="match status" value="1"/>
</dbReference>
<comment type="caution">
    <text evidence="6">The sequence shown here is derived from an EMBL/GenBank/DDBJ whole genome shotgun (WGS) entry which is preliminary data.</text>
</comment>
<evidence type="ECO:0000256" key="3">
    <source>
        <dbReference type="ARBA" id="ARBA00023125"/>
    </source>
</evidence>
<name>A0A8X8GFI8_ACIGI</name>
<dbReference type="EMBL" id="JAHWXT010000008">
    <property type="protein sequence ID" value="MCF0266594.1"/>
    <property type="molecule type" value="Genomic_DNA"/>
</dbReference>
<proteinExistence type="inferred from homology"/>
<dbReference type="FunFam" id="1.10.10.10:FF:000001">
    <property type="entry name" value="LysR family transcriptional regulator"/>
    <property type="match status" value="1"/>
</dbReference>